<sequence length="962" mass="110631">MFGAKTTYSNIPLVSAPKIDTETLWILTLVFVGLALLYFISVFIFRNKISSTSSRTKKQKKELSPMVSEFLFYEEDADKAEKSHYLDLKIQIRELLKNDFNRKVLTEVLLDLRKDVSGDTKKRLFKLYQDLGLDQDAYEKLKSWRWEVISKGISHLTQMQVESAYTFITKFINDRRSTVRKQAEIAAVTLKPEGINYFLDTTRYKISEWQQLKLLDVLRNREDFEPPRFKYWLTSTNRYVVFFALRLIKFYNQNDANAALIELVKHKNNQIKMEAIGCIKEFFVLDAKPMLKQVFPKCSVDVKIAILGALGELGDESDIAFLNKTAQSEGNFAVKSKALSAINMIAPDTVMPTEGLDNRGIDITQDAKENVNGEDNIQPTITEDENHSETILEEAAEKIQPNSTVEAPVIPHSETVPVDVILSESEESTDQETVEVKSSEAMEENEEVPNFSTNEEDVNEPTEIQIENLEVDFELIVSETEESMVPEAEVETGNLTPIEEVNDIEITEEEITHQPLLDINFLPIVISEQPPVQNNEKQMTDKNDSEYPHKKIRQIEVNFEQLNGAEEITEKVNEETFDIEEISFLPIVVENDKTNKDSVHLKDESLLEEVHNLDFLPIVTESEAQTKPEEESAVEELDGFKLSDFEIDFEPQDIKEETKEFDFELSGESLINVDSNTSNADDVISWLMSQNEIDDIEVEYEEIVENEDSQITNAIPEPIYYDEHEAYMMGLLDDLEELGDHREIALLEELLEDEKQEFIKERIVRMIAVFSKEKDGHISMPKLQLENLNLPNFSVFADLFKNIDREAKLILLDEIVAVGDEKEIEFLDTLLEDPDRRLRKKARKALKLLISKVSEKENQEESKKKDEDEQLTKELFDNQMAKENPGVTYTESEYNEVLEEIEADVEVETIVDPELFDIDFELSEVLQKTHTQQVLELPVVATEITPNGASLMFKFMNYLNLL</sequence>
<dbReference type="KEGG" id="emar:D1013_12105"/>
<keyword evidence="2" id="KW-0472">Membrane</keyword>
<evidence type="ECO:0000313" key="4">
    <source>
        <dbReference type="Proteomes" id="UP000276309"/>
    </source>
</evidence>
<proteinExistence type="predicted"/>
<dbReference type="EMBL" id="CP032050">
    <property type="protein sequence ID" value="AYN68063.1"/>
    <property type="molecule type" value="Genomic_DNA"/>
</dbReference>
<name>A0A3G2L7A3_9FLAO</name>
<feature type="transmembrane region" description="Helical" evidence="2">
    <location>
        <begin position="24"/>
        <end position="45"/>
    </location>
</feature>
<dbReference type="Proteomes" id="UP000276309">
    <property type="component" value="Chromosome"/>
</dbReference>
<keyword evidence="2" id="KW-0812">Transmembrane</keyword>
<dbReference type="OrthoDB" id="1454284at2"/>
<dbReference type="SUPFAM" id="SSF48371">
    <property type="entry name" value="ARM repeat"/>
    <property type="match status" value="1"/>
</dbReference>
<dbReference type="InterPro" id="IPR011989">
    <property type="entry name" value="ARM-like"/>
</dbReference>
<evidence type="ECO:0008006" key="5">
    <source>
        <dbReference type="Google" id="ProtNLM"/>
    </source>
</evidence>
<evidence type="ECO:0000256" key="1">
    <source>
        <dbReference type="SAM" id="MobiDB-lite"/>
    </source>
</evidence>
<organism evidence="3 4">
    <name type="scientific">Euzebyella marina</name>
    <dbReference type="NCBI Taxonomy" id="1761453"/>
    <lineage>
        <taxon>Bacteria</taxon>
        <taxon>Pseudomonadati</taxon>
        <taxon>Bacteroidota</taxon>
        <taxon>Flavobacteriia</taxon>
        <taxon>Flavobacteriales</taxon>
        <taxon>Flavobacteriaceae</taxon>
        <taxon>Euzebyella</taxon>
    </lineage>
</organism>
<reference evidence="3 4" key="1">
    <citation type="submission" date="2018-08" db="EMBL/GenBank/DDBJ databases">
        <title>The reduced genetic potential of extracellular carbohydrate catabolism in Euzebyella marina RN62, a Flavobacteriia bacterium isolated from the hadal water.</title>
        <authorList>
            <person name="Xue C."/>
        </authorList>
    </citation>
    <scope>NUCLEOTIDE SEQUENCE [LARGE SCALE GENOMIC DNA]</scope>
    <source>
        <strain evidence="3 4">RN62</strain>
    </source>
</reference>
<dbReference type="Gene3D" id="1.25.10.10">
    <property type="entry name" value="Leucine-rich Repeat Variant"/>
    <property type="match status" value="1"/>
</dbReference>
<gene>
    <name evidence="3" type="ORF">D1013_12105</name>
</gene>
<accession>A0A3G2L7A3</accession>
<feature type="region of interest" description="Disordered" evidence="1">
    <location>
        <begin position="426"/>
        <end position="458"/>
    </location>
</feature>
<dbReference type="RefSeq" id="WP_121849078.1">
    <property type="nucleotide sequence ID" value="NZ_JACYFK010000002.1"/>
</dbReference>
<dbReference type="AlphaFoldDB" id="A0A3G2L7A3"/>
<protein>
    <recommendedName>
        <fullName evidence="5">HEAT repeat domain-containing protein</fullName>
    </recommendedName>
</protein>
<keyword evidence="2" id="KW-1133">Transmembrane helix</keyword>
<evidence type="ECO:0000313" key="3">
    <source>
        <dbReference type="EMBL" id="AYN68063.1"/>
    </source>
</evidence>
<evidence type="ECO:0000256" key="2">
    <source>
        <dbReference type="SAM" id="Phobius"/>
    </source>
</evidence>
<dbReference type="InterPro" id="IPR016024">
    <property type="entry name" value="ARM-type_fold"/>
</dbReference>
<keyword evidence="4" id="KW-1185">Reference proteome</keyword>